<proteinExistence type="predicted"/>
<organism evidence="2 3">
    <name type="scientific">Psychromicrobium silvestre</name>
    <dbReference type="NCBI Taxonomy" id="1645614"/>
    <lineage>
        <taxon>Bacteria</taxon>
        <taxon>Bacillati</taxon>
        <taxon>Actinomycetota</taxon>
        <taxon>Actinomycetes</taxon>
        <taxon>Micrococcales</taxon>
        <taxon>Micrococcaceae</taxon>
        <taxon>Psychromicrobium</taxon>
    </lineage>
</organism>
<feature type="compositionally biased region" description="Polar residues" evidence="1">
    <location>
        <begin position="38"/>
        <end position="48"/>
    </location>
</feature>
<comment type="caution">
    <text evidence="2">The sequence shown here is derived from an EMBL/GenBank/DDBJ whole genome shotgun (WGS) entry which is preliminary data.</text>
</comment>
<reference evidence="2 3" key="1">
    <citation type="submission" date="2020-07" db="EMBL/GenBank/DDBJ databases">
        <title>Sequencing the genomes of 1000 actinobacteria strains.</title>
        <authorList>
            <person name="Klenk H.-P."/>
        </authorList>
    </citation>
    <scope>NUCLEOTIDE SEQUENCE [LARGE SCALE GENOMIC DNA]</scope>
    <source>
        <strain evidence="2 3">DSM 102047</strain>
    </source>
</reference>
<sequence>MDSPLAYTPETSRHPSMVAAAASPTPPEATSPIRMNPLLSTTENLNNT</sequence>
<keyword evidence="3" id="KW-1185">Reference proteome</keyword>
<protein>
    <submittedName>
        <fullName evidence="2">Uncharacterized protein</fullName>
    </submittedName>
</protein>
<feature type="region of interest" description="Disordered" evidence="1">
    <location>
        <begin position="1"/>
        <end position="48"/>
    </location>
</feature>
<gene>
    <name evidence="2" type="ORF">FHU41_000959</name>
</gene>
<dbReference type="EMBL" id="JACBYQ010000001">
    <property type="protein sequence ID" value="NYE94738.1"/>
    <property type="molecule type" value="Genomic_DNA"/>
</dbReference>
<evidence type="ECO:0000313" key="2">
    <source>
        <dbReference type="EMBL" id="NYE94738.1"/>
    </source>
</evidence>
<dbReference type="AlphaFoldDB" id="A0A7Y9LSE8"/>
<dbReference type="Proteomes" id="UP000521748">
    <property type="component" value="Unassembled WGS sequence"/>
</dbReference>
<evidence type="ECO:0000256" key="1">
    <source>
        <dbReference type="SAM" id="MobiDB-lite"/>
    </source>
</evidence>
<evidence type="ECO:0000313" key="3">
    <source>
        <dbReference type="Proteomes" id="UP000521748"/>
    </source>
</evidence>
<accession>A0A7Y9LSE8</accession>
<name>A0A7Y9LSE8_9MICC</name>